<protein>
    <submittedName>
        <fullName evidence="1">Uncharacterized protein</fullName>
    </submittedName>
</protein>
<proteinExistence type="predicted"/>
<name>A0A5N6ENK6_9EURO</name>
<keyword evidence="2" id="KW-1185">Reference proteome</keyword>
<dbReference type="Proteomes" id="UP000326799">
    <property type="component" value="Unassembled WGS sequence"/>
</dbReference>
<accession>A0A5N6ENK6</accession>
<dbReference type="EMBL" id="ML733443">
    <property type="protein sequence ID" value="KAB8218998.1"/>
    <property type="molecule type" value="Genomic_DNA"/>
</dbReference>
<dbReference type="AlphaFoldDB" id="A0A5N6ENK6"/>
<gene>
    <name evidence="1" type="ORF">BDV33DRAFT_204861</name>
</gene>
<evidence type="ECO:0000313" key="2">
    <source>
        <dbReference type="Proteomes" id="UP000326799"/>
    </source>
</evidence>
<sequence length="179" mass="19772">MFATSYLAILVFADDELAEAIGDSLVSMLDVYDDGICGGGIHSRTRPGAGHVTEAFPCCSRCVFVNLLTIVEMSGETAQVDQTLDGFWDSMENPLQTKELDRCLARLPVCDSSILLTGIFFPVSKLERLTIFSPFIIREEMVARARDKVFTESLESLLPVALLPLLPLLLQVLLFLLQE</sequence>
<evidence type="ECO:0000313" key="1">
    <source>
        <dbReference type="EMBL" id="KAB8218998.1"/>
    </source>
</evidence>
<reference evidence="1 2" key="1">
    <citation type="submission" date="2019-04" db="EMBL/GenBank/DDBJ databases">
        <title>Fungal friends and foes A comparative genomics study of 23 Aspergillus species from section Flavi.</title>
        <authorList>
            <consortium name="DOE Joint Genome Institute"/>
            <person name="Kjaerbolling I."/>
            <person name="Vesth T.C."/>
            <person name="Frisvad J.C."/>
            <person name="Nybo J.L."/>
            <person name="Theobald S."/>
            <person name="Kildgaard S."/>
            <person name="Petersen T.I."/>
            <person name="Kuo A."/>
            <person name="Sato A."/>
            <person name="Lyhne E.K."/>
            <person name="Kogle M.E."/>
            <person name="Wiebenga A."/>
            <person name="Kun R.S."/>
            <person name="Lubbers R.J."/>
            <person name="Makela M.R."/>
            <person name="Barry K."/>
            <person name="Chovatia M."/>
            <person name="Clum A."/>
            <person name="Daum C."/>
            <person name="Haridas S."/>
            <person name="He G."/>
            <person name="LaButti K."/>
            <person name="Lipzen A."/>
            <person name="Mondo S."/>
            <person name="Pangilinan J."/>
            <person name="Riley R."/>
            <person name="Salamov A."/>
            <person name="Simmons B.A."/>
            <person name="Magnuson J.K."/>
            <person name="Henrissat B."/>
            <person name="Mortensen U.H."/>
            <person name="Larsen T.O."/>
            <person name="De vries R.P."/>
            <person name="Grigoriev I.V."/>
            <person name="Machida M."/>
            <person name="Baker S.E."/>
            <person name="Andersen M.R."/>
        </authorList>
    </citation>
    <scope>NUCLEOTIDE SEQUENCE [LARGE SCALE GENOMIC DNA]</scope>
    <source>
        <strain evidence="1 2">CBS 126849</strain>
    </source>
</reference>
<organism evidence="1 2">
    <name type="scientific">Aspergillus novoparasiticus</name>
    <dbReference type="NCBI Taxonomy" id="986946"/>
    <lineage>
        <taxon>Eukaryota</taxon>
        <taxon>Fungi</taxon>
        <taxon>Dikarya</taxon>
        <taxon>Ascomycota</taxon>
        <taxon>Pezizomycotina</taxon>
        <taxon>Eurotiomycetes</taxon>
        <taxon>Eurotiomycetidae</taxon>
        <taxon>Eurotiales</taxon>
        <taxon>Aspergillaceae</taxon>
        <taxon>Aspergillus</taxon>
        <taxon>Aspergillus subgen. Circumdati</taxon>
    </lineage>
</organism>